<comment type="caution">
    <text evidence="1">The sequence shown here is derived from an EMBL/GenBank/DDBJ whole genome shotgun (WGS) entry which is preliminary data.</text>
</comment>
<protein>
    <submittedName>
        <fullName evidence="1">2'-5' RNA ligase family protein</fullName>
    </submittedName>
</protein>
<organism evidence="1 2">
    <name type="scientific">Nonomuraea typhae</name>
    <dbReference type="NCBI Taxonomy" id="2603600"/>
    <lineage>
        <taxon>Bacteria</taxon>
        <taxon>Bacillati</taxon>
        <taxon>Actinomycetota</taxon>
        <taxon>Actinomycetes</taxon>
        <taxon>Streptosporangiales</taxon>
        <taxon>Streptosporangiaceae</taxon>
        <taxon>Nonomuraea</taxon>
    </lineage>
</organism>
<sequence length="221" mass="24575">MSSKHHESILDSTNGERFRKLQSLTNHWRRPATPRAYYWYLTFDIPPHLRSLVRRCQEAISFPYYDLLADSDLHLTLDRIAFEGNITLDQLNSIKAAAINACEEIPPLNITIGSLGGTSGAIGFSASPIGKIRHLRDTLREATLSIYPDAPIKDSEFHPHVTIAYCNASDVSATQAVAAVEKLSGLTCADVTAKEGALVLLERRKRSYSWEAIFHIPLSGR</sequence>
<dbReference type="Pfam" id="PF13563">
    <property type="entry name" value="2_5_RNA_ligase2"/>
    <property type="match status" value="1"/>
</dbReference>
<proteinExistence type="predicted"/>
<gene>
    <name evidence="1" type="ORF">ACIBG2_27280</name>
</gene>
<dbReference type="EMBL" id="JBITGY010000007">
    <property type="protein sequence ID" value="MFI6501109.1"/>
    <property type="molecule type" value="Genomic_DNA"/>
</dbReference>
<dbReference type="InterPro" id="IPR009097">
    <property type="entry name" value="Cyclic_Pdiesterase"/>
</dbReference>
<name>A0ABW7Z305_9ACTN</name>
<reference evidence="1 2" key="1">
    <citation type="submission" date="2024-10" db="EMBL/GenBank/DDBJ databases">
        <title>The Natural Products Discovery Center: Release of the First 8490 Sequenced Strains for Exploring Actinobacteria Biosynthetic Diversity.</title>
        <authorList>
            <person name="Kalkreuter E."/>
            <person name="Kautsar S.A."/>
            <person name="Yang D."/>
            <person name="Bader C.D."/>
            <person name="Teijaro C.N."/>
            <person name="Fluegel L."/>
            <person name="Davis C.M."/>
            <person name="Simpson J.R."/>
            <person name="Lauterbach L."/>
            <person name="Steele A.D."/>
            <person name="Gui C."/>
            <person name="Meng S."/>
            <person name="Li G."/>
            <person name="Viehrig K."/>
            <person name="Ye F."/>
            <person name="Su P."/>
            <person name="Kiefer A.F."/>
            <person name="Nichols A."/>
            <person name="Cepeda A.J."/>
            <person name="Yan W."/>
            <person name="Fan B."/>
            <person name="Jiang Y."/>
            <person name="Adhikari A."/>
            <person name="Zheng C.-J."/>
            <person name="Schuster L."/>
            <person name="Cowan T.M."/>
            <person name="Smanski M.J."/>
            <person name="Chevrette M.G."/>
            <person name="De Carvalho L.P.S."/>
            <person name="Shen B."/>
        </authorList>
    </citation>
    <scope>NUCLEOTIDE SEQUENCE [LARGE SCALE GENOMIC DNA]</scope>
    <source>
        <strain evidence="1 2">NPDC050545</strain>
    </source>
</reference>
<dbReference type="Gene3D" id="3.90.1140.10">
    <property type="entry name" value="Cyclic phosphodiesterase"/>
    <property type="match status" value="1"/>
</dbReference>
<accession>A0ABW7Z305</accession>
<keyword evidence="1" id="KW-0436">Ligase</keyword>
<keyword evidence="2" id="KW-1185">Reference proteome</keyword>
<evidence type="ECO:0000313" key="1">
    <source>
        <dbReference type="EMBL" id="MFI6501109.1"/>
    </source>
</evidence>
<evidence type="ECO:0000313" key="2">
    <source>
        <dbReference type="Proteomes" id="UP001612741"/>
    </source>
</evidence>
<dbReference type="GO" id="GO:0016874">
    <property type="term" value="F:ligase activity"/>
    <property type="evidence" value="ECO:0007669"/>
    <property type="project" value="UniProtKB-KW"/>
</dbReference>
<dbReference type="RefSeq" id="WP_397085425.1">
    <property type="nucleotide sequence ID" value="NZ_JBITGY010000007.1"/>
</dbReference>
<dbReference type="SUPFAM" id="SSF55144">
    <property type="entry name" value="LigT-like"/>
    <property type="match status" value="1"/>
</dbReference>
<dbReference type="Proteomes" id="UP001612741">
    <property type="component" value="Unassembled WGS sequence"/>
</dbReference>